<evidence type="ECO:0000256" key="9">
    <source>
        <dbReference type="ARBA" id="ARBA00037922"/>
    </source>
</evidence>
<dbReference type="Proteomes" id="UP000229498">
    <property type="component" value="Unassembled WGS sequence"/>
</dbReference>
<evidence type="ECO:0000313" key="17">
    <source>
        <dbReference type="Proteomes" id="UP000229498"/>
    </source>
</evidence>
<evidence type="ECO:0000259" key="15">
    <source>
        <dbReference type="Pfam" id="PF05173"/>
    </source>
</evidence>
<feature type="domain" description="Dihydrodipicolinate reductase C-terminal" evidence="15">
    <location>
        <begin position="127"/>
        <end position="263"/>
    </location>
</feature>
<feature type="active site" description="Proton donor" evidence="13">
    <location>
        <position position="158"/>
    </location>
</feature>
<evidence type="ECO:0000259" key="14">
    <source>
        <dbReference type="Pfam" id="PF01113"/>
    </source>
</evidence>
<keyword evidence="5 13" id="KW-0220">Diaminopimelate biosynthesis</keyword>
<evidence type="ECO:0000256" key="2">
    <source>
        <dbReference type="ARBA" id="ARBA00022490"/>
    </source>
</evidence>
<evidence type="ECO:0000256" key="4">
    <source>
        <dbReference type="ARBA" id="ARBA00022857"/>
    </source>
</evidence>
<keyword evidence="6 13" id="KW-0560">Oxidoreductase</keyword>
<feature type="domain" description="Dihydrodipicolinate reductase N-terminal" evidence="14">
    <location>
        <begin position="1"/>
        <end position="124"/>
    </location>
</feature>
<name>A0A2M9G4Y4_9PROT</name>
<dbReference type="GO" id="GO:0005829">
    <property type="term" value="C:cytosol"/>
    <property type="evidence" value="ECO:0007669"/>
    <property type="project" value="TreeGrafter"/>
</dbReference>
<feature type="binding site" evidence="13">
    <location>
        <begin position="164"/>
        <end position="165"/>
    </location>
    <ligand>
        <name>(S)-2,3,4,5-tetrahydrodipicolinate</name>
        <dbReference type="ChEBI" id="CHEBI:16845"/>
    </ligand>
</feature>
<gene>
    <name evidence="13" type="primary">dapB</name>
    <name evidence="16" type="ORF">CVT23_05160</name>
</gene>
<dbReference type="GO" id="GO:0008839">
    <property type="term" value="F:4-hydroxy-tetrahydrodipicolinate reductase"/>
    <property type="evidence" value="ECO:0007669"/>
    <property type="project" value="UniProtKB-UniRule"/>
</dbReference>
<evidence type="ECO:0000256" key="8">
    <source>
        <dbReference type="ARBA" id="ARBA00023154"/>
    </source>
</evidence>
<dbReference type="Gene3D" id="3.30.360.10">
    <property type="entry name" value="Dihydrodipicolinate Reductase, domain 2"/>
    <property type="match status" value="1"/>
</dbReference>
<dbReference type="GO" id="GO:0051287">
    <property type="term" value="F:NAD binding"/>
    <property type="evidence" value="ECO:0007669"/>
    <property type="project" value="UniProtKB-UniRule"/>
</dbReference>
<dbReference type="SUPFAM" id="SSF55347">
    <property type="entry name" value="Glyceraldehyde-3-phosphate dehydrogenase-like, C-terminal domain"/>
    <property type="match status" value="1"/>
</dbReference>
<dbReference type="InterPro" id="IPR022663">
    <property type="entry name" value="DapB_C"/>
</dbReference>
<evidence type="ECO:0000256" key="7">
    <source>
        <dbReference type="ARBA" id="ARBA00023027"/>
    </source>
</evidence>
<dbReference type="EMBL" id="PHIG01000018">
    <property type="protein sequence ID" value="PJK30760.1"/>
    <property type="molecule type" value="Genomic_DNA"/>
</dbReference>
<dbReference type="PANTHER" id="PTHR20836">
    <property type="entry name" value="DIHYDRODIPICOLINATE REDUCTASE"/>
    <property type="match status" value="1"/>
</dbReference>
<evidence type="ECO:0000256" key="6">
    <source>
        <dbReference type="ARBA" id="ARBA00023002"/>
    </source>
</evidence>
<dbReference type="SUPFAM" id="SSF51735">
    <property type="entry name" value="NAD(P)-binding Rossmann-fold domains"/>
    <property type="match status" value="1"/>
</dbReference>
<dbReference type="CDD" id="cd02274">
    <property type="entry name" value="DHDPR_N"/>
    <property type="match status" value="1"/>
</dbReference>
<evidence type="ECO:0000256" key="11">
    <source>
        <dbReference type="ARBA" id="ARBA00049080"/>
    </source>
</evidence>
<proteinExistence type="inferred from homology"/>
<organism evidence="16 17">
    <name type="scientific">Minwuia thermotolerans</name>
    <dbReference type="NCBI Taxonomy" id="2056226"/>
    <lineage>
        <taxon>Bacteria</taxon>
        <taxon>Pseudomonadati</taxon>
        <taxon>Pseudomonadota</taxon>
        <taxon>Alphaproteobacteria</taxon>
        <taxon>Minwuiales</taxon>
        <taxon>Minwuiaceae</taxon>
        <taxon>Minwuia</taxon>
    </lineage>
</organism>
<keyword evidence="17" id="KW-1185">Reference proteome</keyword>
<dbReference type="GO" id="GO:0016726">
    <property type="term" value="F:oxidoreductase activity, acting on CH or CH2 groups, NAD or NADP as acceptor"/>
    <property type="evidence" value="ECO:0007669"/>
    <property type="project" value="UniProtKB-UniRule"/>
</dbReference>
<feature type="binding site" evidence="13">
    <location>
        <begin position="97"/>
        <end position="99"/>
    </location>
    <ligand>
        <name>NAD(+)</name>
        <dbReference type="ChEBI" id="CHEBI:57540"/>
    </ligand>
</feature>
<feature type="binding site" evidence="13">
    <location>
        <begin position="121"/>
        <end position="124"/>
    </location>
    <ligand>
        <name>NAD(+)</name>
        <dbReference type="ChEBI" id="CHEBI:57540"/>
    </ligand>
</feature>
<dbReference type="GO" id="GO:0050661">
    <property type="term" value="F:NADP binding"/>
    <property type="evidence" value="ECO:0007669"/>
    <property type="project" value="UniProtKB-UniRule"/>
</dbReference>
<dbReference type="HAMAP" id="MF_00102">
    <property type="entry name" value="DapB"/>
    <property type="match status" value="1"/>
</dbReference>
<feature type="binding site" evidence="13">
    <location>
        <position position="155"/>
    </location>
    <ligand>
        <name>(S)-2,3,4,5-tetrahydrodipicolinate</name>
        <dbReference type="ChEBI" id="CHEBI:16845"/>
    </ligand>
</feature>
<dbReference type="GO" id="GO:0009089">
    <property type="term" value="P:lysine biosynthetic process via diaminopimelate"/>
    <property type="evidence" value="ECO:0007669"/>
    <property type="project" value="UniProtKB-UniRule"/>
</dbReference>
<dbReference type="EC" id="1.17.1.8" evidence="10 13"/>
<accession>A0A2M9G4Y4</accession>
<comment type="similarity">
    <text evidence="1 13">Belongs to the DapB family.</text>
</comment>
<evidence type="ECO:0000256" key="12">
    <source>
        <dbReference type="ARBA" id="ARBA00049396"/>
    </source>
</evidence>
<evidence type="ECO:0000256" key="1">
    <source>
        <dbReference type="ARBA" id="ARBA00006642"/>
    </source>
</evidence>
<comment type="catalytic activity">
    <reaction evidence="12 13">
        <text>(S)-2,3,4,5-tetrahydrodipicolinate + NAD(+) + H2O = (2S,4S)-4-hydroxy-2,3,4,5-tetrahydrodipicolinate + NADH + H(+)</text>
        <dbReference type="Rhea" id="RHEA:35323"/>
        <dbReference type="ChEBI" id="CHEBI:15377"/>
        <dbReference type="ChEBI" id="CHEBI:15378"/>
        <dbReference type="ChEBI" id="CHEBI:16845"/>
        <dbReference type="ChEBI" id="CHEBI:57540"/>
        <dbReference type="ChEBI" id="CHEBI:57945"/>
        <dbReference type="ChEBI" id="CHEBI:67139"/>
        <dbReference type="EC" id="1.17.1.8"/>
    </reaction>
</comment>
<dbReference type="Gene3D" id="3.40.50.720">
    <property type="entry name" value="NAD(P)-binding Rossmann-like Domain"/>
    <property type="match status" value="1"/>
</dbReference>
<comment type="catalytic activity">
    <reaction evidence="11 13">
        <text>(S)-2,3,4,5-tetrahydrodipicolinate + NADP(+) + H2O = (2S,4S)-4-hydroxy-2,3,4,5-tetrahydrodipicolinate + NADPH + H(+)</text>
        <dbReference type="Rhea" id="RHEA:35331"/>
        <dbReference type="ChEBI" id="CHEBI:15377"/>
        <dbReference type="ChEBI" id="CHEBI:15378"/>
        <dbReference type="ChEBI" id="CHEBI:16845"/>
        <dbReference type="ChEBI" id="CHEBI:57783"/>
        <dbReference type="ChEBI" id="CHEBI:58349"/>
        <dbReference type="ChEBI" id="CHEBI:67139"/>
        <dbReference type="EC" id="1.17.1.8"/>
    </reaction>
</comment>
<comment type="caution">
    <text evidence="13">Lacks conserved residue(s) required for the propagation of feature annotation.</text>
</comment>
<evidence type="ECO:0000256" key="5">
    <source>
        <dbReference type="ARBA" id="ARBA00022915"/>
    </source>
</evidence>
<evidence type="ECO:0000256" key="3">
    <source>
        <dbReference type="ARBA" id="ARBA00022605"/>
    </source>
</evidence>
<keyword evidence="7 13" id="KW-0520">NAD</keyword>
<dbReference type="InterPro" id="IPR022664">
    <property type="entry name" value="DapB_N_CS"/>
</dbReference>
<sequence>MRIAIAGAAGRMGRMLLKQVSETEGAEIAGGLEAKGAAAVGEDLGRLAGLEPVGVTVSDDPAAVFGAADVVIDFTVPEATVANAKAAAETGCAMVIGTTGLSKDQQAGIERAAEKVAVVQAGNMSLGVNLLMQTAKQVAAALGLDWDVEVVEMHHRWKIDAPSGTALMLGRAAAEGRGQDHDKVAVGGRYGHTGARKKGQIGYAALRGGNVVGEHSIIFATDNERVTLSHTATDRAIFAAGAVRAAMWTEGRPPGLYGMVDVLGLGGER</sequence>
<reference evidence="16 17" key="1">
    <citation type="submission" date="2017-11" db="EMBL/GenBank/DDBJ databases">
        <title>Draft genome sequence of Rhizobiales bacterium SY3-13.</title>
        <authorList>
            <person name="Sun C."/>
        </authorList>
    </citation>
    <scope>NUCLEOTIDE SEQUENCE [LARGE SCALE GENOMIC DNA]</scope>
    <source>
        <strain evidence="16 17">SY3-13</strain>
    </source>
</reference>
<feature type="binding site" evidence="13">
    <location>
        <position position="51"/>
    </location>
    <ligand>
        <name>NAD(+)</name>
        <dbReference type="ChEBI" id="CHEBI:57540"/>
    </ligand>
</feature>
<dbReference type="AlphaFoldDB" id="A0A2M9G4Y4"/>
<feature type="binding site" evidence="13">
    <location>
        <begin position="7"/>
        <end position="12"/>
    </location>
    <ligand>
        <name>NAD(+)</name>
        <dbReference type="ChEBI" id="CHEBI:57540"/>
    </ligand>
</feature>
<dbReference type="UniPathway" id="UPA00034">
    <property type="reaction ID" value="UER00018"/>
</dbReference>
<dbReference type="InterPro" id="IPR023940">
    <property type="entry name" value="DHDPR_bac"/>
</dbReference>
<dbReference type="PIRSF" id="PIRSF000161">
    <property type="entry name" value="DHPR"/>
    <property type="match status" value="1"/>
</dbReference>
<keyword evidence="3 13" id="KW-0028">Amino-acid biosynthesis</keyword>
<dbReference type="Pfam" id="PF01113">
    <property type="entry name" value="DapB_N"/>
    <property type="match status" value="1"/>
</dbReference>
<comment type="pathway">
    <text evidence="9 13">Amino-acid biosynthesis; L-lysine biosynthesis via DAP pathway; (S)-tetrahydrodipicolinate from L-aspartate: step 4/4.</text>
</comment>
<evidence type="ECO:0000256" key="13">
    <source>
        <dbReference type="HAMAP-Rule" id="MF_00102"/>
    </source>
</evidence>
<dbReference type="InterPro" id="IPR000846">
    <property type="entry name" value="DapB_N"/>
</dbReference>
<comment type="subunit">
    <text evidence="13">Homotetramer.</text>
</comment>
<dbReference type="InterPro" id="IPR036291">
    <property type="entry name" value="NAD(P)-bd_dom_sf"/>
</dbReference>
<dbReference type="PROSITE" id="PS01298">
    <property type="entry name" value="DAPB"/>
    <property type="match status" value="1"/>
</dbReference>
<dbReference type="GO" id="GO:0019877">
    <property type="term" value="P:diaminopimelate biosynthetic process"/>
    <property type="evidence" value="ECO:0007669"/>
    <property type="project" value="UniProtKB-UniRule"/>
</dbReference>
<keyword evidence="8 13" id="KW-0457">Lysine biosynthesis</keyword>
<comment type="caution">
    <text evidence="16">The sequence shown here is derived from an EMBL/GenBank/DDBJ whole genome shotgun (WGS) entry which is preliminary data.</text>
</comment>
<evidence type="ECO:0000313" key="16">
    <source>
        <dbReference type="EMBL" id="PJK30760.1"/>
    </source>
</evidence>
<keyword evidence="2 13" id="KW-0963">Cytoplasm</keyword>
<dbReference type="OrthoDB" id="9790352at2"/>
<dbReference type="RefSeq" id="WP_109794232.1">
    <property type="nucleotide sequence ID" value="NZ_PHIG01000018.1"/>
</dbReference>
<dbReference type="PANTHER" id="PTHR20836:SF0">
    <property type="entry name" value="4-HYDROXY-TETRAHYDRODIPICOLINATE REDUCTASE 1, CHLOROPLASTIC-RELATED"/>
    <property type="match status" value="1"/>
</dbReference>
<dbReference type="NCBIfam" id="TIGR00036">
    <property type="entry name" value="dapB"/>
    <property type="match status" value="1"/>
</dbReference>
<keyword evidence="4 13" id="KW-0521">NADP</keyword>
<evidence type="ECO:0000256" key="10">
    <source>
        <dbReference type="ARBA" id="ARBA00038983"/>
    </source>
</evidence>
<feature type="active site" description="Proton donor/acceptor" evidence="13">
    <location>
        <position position="154"/>
    </location>
</feature>
<dbReference type="FunFam" id="3.30.360.10:FF:000004">
    <property type="entry name" value="4-hydroxy-tetrahydrodipicolinate reductase"/>
    <property type="match status" value="1"/>
</dbReference>
<protein>
    <recommendedName>
        <fullName evidence="10 13">4-hydroxy-tetrahydrodipicolinate reductase</fullName>
        <shortName evidence="13">HTPA reductase</shortName>
        <ecNumber evidence="10 13">1.17.1.8</ecNumber>
    </recommendedName>
</protein>
<comment type="caution">
    <text evidence="13">Was originally thought to be a dihydrodipicolinate reductase (DHDPR), catalyzing the conversion of dihydrodipicolinate to tetrahydrodipicolinate. However, it was shown in E.coli that the substrate of the enzymatic reaction is not dihydrodipicolinate (DHDP) but in fact (2S,4S)-4-hydroxy-2,3,4,5-tetrahydrodipicolinic acid (HTPA), the product released by the DapA-catalyzed reaction.</text>
</comment>
<comment type="function">
    <text evidence="13">Catalyzes the conversion of 4-hydroxy-tetrahydrodipicolinate (HTPA) to tetrahydrodipicolinate.</text>
</comment>
<dbReference type="Pfam" id="PF05173">
    <property type="entry name" value="DapB_C"/>
    <property type="match status" value="1"/>
</dbReference>
<comment type="subcellular location">
    <subcellularLocation>
        <location evidence="13">Cytoplasm</location>
    </subcellularLocation>
</comment>